<evidence type="ECO:0000313" key="5">
    <source>
        <dbReference type="Proteomes" id="UP000288012"/>
    </source>
</evidence>
<dbReference type="InterPro" id="IPR003010">
    <property type="entry name" value="C-N_Hydrolase"/>
</dbReference>
<dbReference type="Gene3D" id="3.60.110.10">
    <property type="entry name" value="Carbon-nitrogen hydrolase"/>
    <property type="match status" value="2"/>
</dbReference>
<keyword evidence="1 4" id="KW-0378">Hydrolase</keyword>
<dbReference type="PANTHER" id="PTHR43674:SF16">
    <property type="entry name" value="CARBON-NITROGEN FAMILY, PUTATIVE (AFU_ORTHOLOGUE AFUA_5G02350)-RELATED"/>
    <property type="match status" value="1"/>
</dbReference>
<keyword evidence="2" id="KW-0732">Signal</keyword>
<dbReference type="OrthoDB" id="9803803at2"/>
<protein>
    <submittedName>
        <fullName evidence="4">Carbon-nitrogen hydrolase family protein</fullName>
    </submittedName>
</protein>
<feature type="chain" id="PRO_5018699736" evidence="2">
    <location>
        <begin position="27"/>
        <end position="620"/>
    </location>
</feature>
<comment type="caution">
    <text evidence="4">The sequence shown here is derived from an EMBL/GenBank/DDBJ whole genome shotgun (WGS) entry which is preliminary data.</text>
</comment>
<dbReference type="RefSeq" id="WP_126954328.1">
    <property type="nucleotide sequence ID" value="NZ_RZGR01000046.1"/>
</dbReference>
<dbReference type="PROSITE" id="PS50263">
    <property type="entry name" value="CN_HYDROLASE"/>
    <property type="match status" value="2"/>
</dbReference>
<gene>
    <name evidence="4" type="ORF">EKM59_11085</name>
</gene>
<dbReference type="PANTHER" id="PTHR43674">
    <property type="entry name" value="NITRILASE C965.09-RELATED"/>
    <property type="match status" value="1"/>
</dbReference>
<dbReference type="InterPro" id="IPR050345">
    <property type="entry name" value="Aliph_Amidase/BUP"/>
</dbReference>
<dbReference type="InterPro" id="IPR036526">
    <property type="entry name" value="C-N_Hydrolase_sf"/>
</dbReference>
<evidence type="ECO:0000256" key="1">
    <source>
        <dbReference type="ARBA" id="ARBA00022801"/>
    </source>
</evidence>
<organism evidence="4 5">
    <name type="scientific">Legionella septentrionalis</name>
    <dbReference type="NCBI Taxonomy" id="2498109"/>
    <lineage>
        <taxon>Bacteria</taxon>
        <taxon>Pseudomonadati</taxon>
        <taxon>Pseudomonadota</taxon>
        <taxon>Gammaproteobacteria</taxon>
        <taxon>Legionellales</taxon>
        <taxon>Legionellaceae</taxon>
        <taxon>Legionella</taxon>
    </lineage>
</organism>
<dbReference type="SUPFAM" id="SSF56317">
    <property type="entry name" value="Carbon-nitrogen hydrolase"/>
    <property type="match status" value="2"/>
</dbReference>
<dbReference type="Pfam" id="PF00795">
    <property type="entry name" value="CN_hydrolase"/>
    <property type="match status" value="2"/>
</dbReference>
<feature type="domain" description="CN hydrolase" evidence="3">
    <location>
        <begin position="35"/>
        <end position="298"/>
    </location>
</feature>
<evidence type="ECO:0000313" key="4">
    <source>
        <dbReference type="EMBL" id="RUQ80609.1"/>
    </source>
</evidence>
<evidence type="ECO:0000259" key="3">
    <source>
        <dbReference type="PROSITE" id="PS50263"/>
    </source>
</evidence>
<accession>A0A3S0V9E7</accession>
<dbReference type="EMBL" id="RZGR01000046">
    <property type="protein sequence ID" value="RUQ80609.1"/>
    <property type="molecule type" value="Genomic_DNA"/>
</dbReference>
<keyword evidence="5" id="KW-1185">Reference proteome</keyword>
<dbReference type="GO" id="GO:0016811">
    <property type="term" value="F:hydrolase activity, acting on carbon-nitrogen (but not peptide) bonds, in linear amides"/>
    <property type="evidence" value="ECO:0007669"/>
    <property type="project" value="UniProtKB-ARBA"/>
</dbReference>
<sequence length="620" mass="66487">MDSCCSKVRLLLLALLLLGFARLTHADSSQTLTSFKAAAVAYDPAWGDLHGNIKRMVEGVAGLGKQGVKLAVLPETANMGYIFADFDMVRPYLDTVPGKATTALAEVTRKYHMYVAVGLGEFDPASGLAYNTSALVGPQGYIGKYRKHGLNAQDQRWAVTGNGGFPVFDTELGRISLLICYDDTYWQYARLALLHQVDIIAWSSVSDRVMPGTPAAKAKGDHSTIASVQHLSADTGAWVVAATRNGIETNPITKQQLYYNGGSSIWDPLGNKVAQLPVLPPQVLPSGVHGVAVATIMPAKSAPVRAKLLKRRRPEMYGILALHRAPTDPVNGGRQPQSLHLTIEAGDLANSATAVWSPPKKNGLAILPILFHYGPNLSAAEYRKLGEPQGGPSEKILSNLARQGQGYVVGSYPERTNEAIYHTVALAEPSGKIIARYRATHLGSSSWAMAGNQFIVVPTPIGRIALVLGEELAVPEVYGVYSALRADILAAPSGSWQGETLLQIDPKLYTTPYPPGTPYAPYSAAKMGQFWVAAAGWGTKSQPSAFLLGPEPVIATPPHAVMAGDVLNIEVTAPWPGTWINQQQLIGGQQPWNTLPLVLAKNNPCLATWSHDAGWNSACW</sequence>
<dbReference type="CDD" id="cd07197">
    <property type="entry name" value="nitrilase"/>
    <property type="match status" value="2"/>
</dbReference>
<dbReference type="AlphaFoldDB" id="A0A3S0V9E7"/>
<evidence type="ECO:0000256" key="2">
    <source>
        <dbReference type="SAM" id="SignalP"/>
    </source>
</evidence>
<proteinExistence type="predicted"/>
<feature type="domain" description="CN hydrolase" evidence="3">
    <location>
        <begin position="317"/>
        <end position="620"/>
    </location>
</feature>
<dbReference type="Proteomes" id="UP000288012">
    <property type="component" value="Unassembled WGS sequence"/>
</dbReference>
<reference evidence="4 5" key="1">
    <citation type="submission" date="2018-12" db="EMBL/GenBank/DDBJ databases">
        <title>Legionella sp,whole genome shotgun sequence.</title>
        <authorList>
            <person name="Wu H."/>
        </authorList>
    </citation>
    <scope>NUCLEOTIDE SEQUENCE [LARGE SCALE GENOMIC DNA]</scope>
    <source>
        <strain evidence="5">km714</strain>
    </source>
</reference>
<feature type="signal peptide" evidence="2">
    <location>
        <begin position="1"/>
        <end position="26"/>
    </location>
</feature>
<name>A0A3S0V9E7_9GAMM</name>